<evidence type="ECO:0000313" key="2">
    <source>
        <dbReference type="Proteomes" id="UP000006666"/>
    </source>
</evidence>
<dbReference type="AlphaFoldDB" id="C7NHF7"/>
<reference evidence="1 2" key="1">
    <citation type="journal article" date="2009" name="Stand. Genomic Sci.">
        <title>Complete genome sequence of Kytococcus sedentarius type strain (541).</title>
        <authorList>
            <person name="Sims D."/>
            <person name="Brettin T."/>
            <person name="Detter J.C."/>
            <person name="Han C."/>
            <person name="Lapidus A."/>
            <person name="Copeland A."/>
            <person name="Glavina Del Rio T."/>
            <person name="Nolan M."/>
            <person name="Chen F."/>
            <person name="Lucas S."/>
            <person name="Tice H."/>
            <person name="Cheng J.F."/>
            <person name="Bruce D."/>
            <person name="Goodwin L."/>
            <person name="Pitluck S."/>
            <person name="Ovchinnikova G."/>
            <person name="Pati A."/>
            <person name="Ivanova N."/>
            <person name="Mavrommatis K."/>
            <person name="Chen A."/>
            <person name="Palaniappan K."/>
            <person name="D'haeseleer P."/>
            <person name="Chain P."/>
            <person name="Bristow J."/>
            <person name="Eisen J.A."/>
            <person name="Markowitz V."/>
            <person name="Hugenholtz P."/>
            <person name="Schneider S."/>
            <person name="Goker M."/>
            <person name="Pukall R."/>
            <person name="Kyrpides N.C."/>
            <person name="Klenk H.P."/>
        </authorList>
    </citation>
    <scope>NUCLEOTIDE SEQUENCE [LARGE SCALE GENOMIC DNA]</scope>
    <source>
        <strain evidence="2">ATCC 14392 / DSM 20547 / JCM 11482 / CCUG 33030 / NBRC 15357 / NCTC 11040 / CCM 314 / 541</strain>
    </source>
</reference>
<dbReference type="STRING" id="478801.Ksed_12820"/>
<name>C7NHF7_KYTSD</name>
<accession>C7NHF7</accession>
<protein>
    <recommendedName>
        <fullName evidence="3">Uridine kinase</fullName>
    </recommendedName>
</protein>
<dbReference type="Gene3D" id="3.40.50.300">
    <property type="entry name" value="P-loop containing nucleotide triphosphate hydrolases"/>
    <property type="match status" value="1"/>
</dbReference>
<keyword evidence="2" id="KW-1185">Reference proteome</keyword>
<evidence type="ECO:0000313" key="1">
    <source>
        <dbReference type="EMBL" id="ACV06314.1"/>
    </source>
</evidence>
<proteinExistence type="predicted"/>
<dbReference type="RefSeq" id="WP_015779259.1">
    <property type="nucleotide sequence ID" value="NC_013169.1"/>
</dbReference>
<dbReference type="KEGG" id="kse:Ksed_12820"/>
<evidence type="ECO:0008006" key="3">
    <source>
        <dbReference type="Google" id="ProtNLM"/>
    </source>
</evidence>
<sequence>MNTTGLEGVWDAVGGHVAGGGLTVVAVDGRSGSGKTHFAGLLRSHAAAALDVGVEEVGLVAVEDLYAGWSGLPAAPALLDWCILRPLRAGAARVTWPQWDWAAGRYGSSGTLERPRSGLLLVEGVGASVPPARDGVDHVVWLEAPVPARRQAVRRREAALLGRDGTDAWWPGWAAAEDHLFTDHPPEWDQRIVREAP</sequence>
<gene>
    <name evidence="1" type="ordered locus">Ksed_12820</name>
</gene>
<dbReference type="eggNOG" id="COG0572">
    <property type="taxonomic scope" value="Bacteria"/>
</dbReference>
<dbReference type="EMBL" id="CP001686">
    <property type="protein sequence ID" value="ACV06314.1"/>
    <property type="molecule type" value="Genomic_DNA"/>
</dbReference>
<dbReference type="HOGENOM" id="CLU_087906_2_0_11"/>
<organism evidence="1 2">
    <name type="scientific">Kytococcus sedentarius (strain ATCC 14392 / DSM 20547 / JCM 11482 / CCUG 33030 / NBRC 15357 / NCTC 11040 / CCM 314 / 541)</name>
    <name type="common">Micrococcus sedentarius</name>
    <dbReference type="NCBI Taxonomy" id="478801"/>
    <lineage>
        <taxon>Bacteria</taxon>
        <taxon>Bacillati</taxon>
        <taxon>Actinomycetota</taxon>
        <taxon>Actinomycetes</taxon>
        <taxon>Micrococcales</taxon>
        <taxon>Kytococcaceae</taxon>
        <taxon>Kytococcus</taxon>
    </lineage>
</organism>
<dbReference type="Proteomes" id="UP000006666">
    <property type="component" value="Chromosome"/>
</dbReference>
<dbReference type="SUPFAM" id="SSF52540">
    <property type="entry name" value="P-loop containing nucleoside triphosphate hydrolases"/>
    <property type="match status" value="1"/>
</dbReference>
<dbReference type="InterPro" id="IPR027417">
    <property type="entry name" value="P-loop_NTPase"/>
</dbReference>